<name>A0ACC2NA91_9HYME</name>
<comment type="caution">
    <text evidence="1">The sequence shown here is derived from an EMBL/GenBank/DDBJ whole genome shotgun (WGS) entry which is preliminary data.</text>
</comment>
<keyword evidence="2" id="KW-1185">Reference proteome</keyword>
<dbReference type="Proteomes" id="UP001239111">
    <property type="component" value="Chromosome 4"/>
</dbReference>
<organism evidence="1 2">
    <name type="scientific">Eretmocerus hayati</name>
    <dbReference type="NCBI Taxonomy" id="131215"/>
    <lineage>
        <taxon>Eukaryota</taxon>
        <taxon>Metazoa</taxon>
        <taxon>Ecdysozoa</taxon>
        <taxon>Arthropoda</taxon>
        <taxon>Hexapoda</taxon>
        <taxon>Insecta</taxon>
        <taxon>Pterygota</taxon>
        <taxon>Neoptera</taxon>
        <taxon>Endopterygota</taxon>
        <taxon>Hymenoptera</taxon>
        <taxon>Apocrita</taxon>
        <taxon>Proctotrupomorpha</taxon>
        <taxon>Chalcidoidea</taxon>
        <taxon>Aphelinidae</taxon>
        <taxon>Aphelininae</taxon>
        <taxon>Eretmocerus</taxon>
    </lineage>
</organism>
<accession>A0ACC2NA91</accession>
<sequence length="793" mass="89301">MATPAHHLRRVDSAVQKYLLTISKVVQKHDTHYKHLAKMTRDRLNHPVPLTIGSCVEEKCKNNQVFKELTPMKIYYIPLKGTFKAFFERPEVLKAVIKYMNELHPNGFSNKPPPFLWDDVKNKTLSLSGSETLTLFLISPFLIGDIIDLEDEVWEFYLVTREILDIIEAREIEIGCTHLFDTLVETHHEMFIRLFKRGLRPKQHNMVHYGSCIGKGGPMSNIKTARFEANHKFFKSAADSTSSRREITYTLSMKNQYNFHYYMKYGDGINTNAEVGPVTRVPFHITDTRPSLSGTSSQCTWAKVKGIQYNIGTCVAINLDDRDVSISGIIESISINTENVNCWLLKCLTELCMRSKSAGQEKLSSSPMSIIDHIMAGIEDILGKHGNHHLRDKFKRFDNTYIRPHLVRNYCGAEPKILETYSKLTMRDAMDYIRRNATTIGNISGLDSTSTIFKTASVSGQLQDRAQHITSDVVDCYEEVLVSSKESVNNSEYSSNATNSNDRLVASDDVARMREDSLADIEKNVPQEYCHDVYNLGPLYHVGAQSDILQEAQTSVEMEEHSLVTSQPEMSEAAENGLRSNQTTNEVQSNTRAPPVVQMPVGTQIQEKSQGTYVGATQQRPREHRREQVRATLPMYAGAGEQGPTRQASGENERIAPYLIRIRLIVGHSKHPPSKEVVFDIVIRNWRPEVHRFLEIKDVRKLTEIQYYGKEFEEQLEWDARYISSLSQDKSRIPGAAYQSSGSAPKKLAATKLEDATGQVTGLTIGNEPEAKAAESKPLPATTPANPPNANGG</sequence>
<evidence type="ECO:0000313" key="2">
    <source>
        <dbReference type="Proteomes" id="UP001239111"/>
    </source>
</evidence>
<gene>
    <name evidence="1" type="ORF">QAD02_008232</name>
</gene>
<reference evidence="1" key="1">
    <citation type="submission" date="2023-04" db="EMBL/GenBank/DDBJ databases">
        <title>A chromosome-level genome assembly of the parasitoid wasp Eretmocerus hayati.</title>
        <authorList>
            <person name="Zhong Y."/>
            <person name="Liu S."/>
            <person name="Liu Y."/>
        </authorList>
    </citation>
    <scope>NUCLEOTIDE SEQUENCE</scope>
    <source>
        <strain evidence="1">ZJU_SS_LIU_2023</strain>
    </source>
</reference>
<protein>
    <submittedName>
        <fullName evidence="1">Uncharacterized protein</fullName>
    </submittedName>
</protein>
<evidence type="ECO:0000313" key="1">
    <source>
        <dbReference type="EMBL" id="KAJ8666570.1"/>
    </source>
</evidence>
<dbReference type="EMBL" id="CM056744">
    <property type="protein sequence ID" value="KAJ8666570.1"/>
    <property type="molecule type" value="Genomic_DNA"/>
</dbReference>
<proteinExistence type="predicted"/>